<feature type="domain" description="SLH" evidence="2">
    <location>
        <begin position="339"/>
        <end position="402"/>
    </location>
</feature>
<dbReference type="EMBL" id="LNQE01001879">
    <property type="protein sequence ID" value="KUG03492.1"/>
    <property type="molecule type" value="Genomic_DNA"/>
</dbReference>
<keyword evidence="1" id="KW-0677">Repeat</keyword>
<protein>
    <recommendedName>
        <fullName evidence="2">SLH domain-containing protein</fullName>
    </recommendedName>
</protein>
<dbReference type="PANTHER" id="PTHR43308">
    <property type="entry name" value="OUTER MEMBRANE PROTEIN ALPHA-RELATED"/>
    <property type="match status" value="1"/>
</dbReference>
<dbReference type="AlphaFoldDB" id="A0A0W8E4C5"/>
<dbReference type="SUPFAM" id="SSF48239">
    <property type="entry name" value="Terpenoid cyclases/Protein prenyltransferases"/>
    <property type="match status" value="2"/>
</dbReference>
<dbReference type="PROSITE" id="PS51272">
    <property type="entry name" value="SLH"/>
    <property type="match status" value="2"/>
</dbReference>
<dbReference type="InterPro" id="IPR051465">
    <property type="entry name" value="Cell_Envelope_Struct_Comp"/>
</dbReference>
<dbReference type="CDD" id="cd00688">
    <property type="entry name" value="ISOPREN_C2_like"/>
    <property type="match status" value="1"/>
</dbReference>
<organism evidence="3">
    <name type="scientific">hydrocarbon metagenome</name>
    <dbReference type="NCBI Taxonomy" id="938273"/>
    <lineage>
        <taxon>unclassified sequences</taxon>
        <taxon>metagenomes</taxon>
        <taxon>ecological metagenomes</taxon>
    </lineage>
</organism>
<evidence type="ECO:0000259" key="2">
    <source>
        <dbReference type="PROSITE" id="PS51272"/>
    </source>
</evidence>
<dbReference type="PROSITE" id="PS51257">
    <property type="entry name" value="PROKAR_LIPOPROTEIN"/>
    <property type="match status" value="1"/>
</dbReference>
<evidence type="ECO:0000256" key="1">
    <source>
        <dbReference type="ARBA" id="ARBA00022737"/>
    </source>
</evidence>
<dbReference type="InterPro" id="IPR001119">
    <property type="entry name" value="SLH_dom"/>
</dbReference>
<dbReference type="Pfam" id="PF00432">
    <property type="entry name" value="Prenyltrans"/>
    <property type="match status" value="1"/>
</dbReference>
<comment type="caution">
    <text evidence="3">The sequence shown here is derived from an EMBL/GenBank/DDBJ whole genome shotgun (WGS) entry which is preliminary data.</text>
</comment>
<dbReference type="Gene3D" id="1.50.10.20">
    <property type="match status" value="2"/>
</dbReference>
<evidence type="ECO:0000313" key="3">
    <source>
        <dbReference type="EMBL" id="KUG03492.1"/>
    </source>
</evidence>
<sequence length="520" mass="56197">MIFKRYKSTIAIFMLLVFLGSCVSASASQGENFTPEVQKAIRYLHTTQNQDGGFPYKVGQESSQSVTCWVIMGLAAAGEDIKDEEWAPGGKHPIDFLNSCQEDLNNTCDYARTLLALTSVEQGTIYHGTDLVQSILSFQQEDGQFARVLQGERGFINSHMWSILALNAAGQDIPAEEKARQWLINRQNSDGGFGWCEGVPSDADDTAVAIQVLILLGEDPCDSEVIKDSLAYLKTCQGADGGYSSGYLAGDKSNSSSDAWVIQGLLAAGQSPAAEVWSVKGNNAVTHLLGLQDQSGLFYYMPGVVAGSTQTTATALMSLGRIAGSSENNLTQPLSESTTKRALLDVPEAYWAYQQISELVKADVLNGYPDGTFKPENSVNRAEFATMMVKGMGLTIDANGDETGFLDVPEDFWASGYIKTCVKKGYVTGMPGGVFSPGQSITGAQLAAILVRTLPMETPAVGSGPYWYTELVKTAYENGLLYPDFKPEAAANRAQCAYSIMKLREILKVNGEVQQHNDQK</sequence>
<feature type="domain" description="SLH" evidence="2">
    <location>
        <begin position="405"/>
        <end position="464"/>
    </location>
</feature>
<dbReference type="InterPro" id="IPR008930">
    <property type="entry name" value="Terpenoid_cyclase/PrenylTrfase"/>
</dbReference>
<gene>
    <name evidence="3" type="ORF">ASZ90_019128</name>
</gene>
<dbReference type="Pfam" id="PF00395">
    <property type="entry name" value="SLH"/>
    <property type="match status" value="2"/>
</dbReference>
<proteinExistence type="predicted"/>
<name>A0A0W8E4C5_9ZZZZ</name>
<dbReference type="PANTHER" id="PTHR43308:SF5">
    <property type="entry name" value="S-LAYER PROTEIN _ PEPTIDOGLYCAN ENDO-BETA-N-ACETYLGLUCOSAMINIDASE"/>
    <property type="match status" value="1"/>
</dbReference>
<reference evidence="3" key="1">
    <citation type="journal article" date="2015" name="Proc. Natl. Acad. Sci. U.S.A.">
        <title>Networks of energetic and metabolic interactions define dynamics in microbial communities.</title>
        <authorList>
            <person name="Embree M."/>
            <person name="Liu J.K."/>
            <person name="Al-Bassam M.M."/>
            <person name="Zengler K."/>
        </authorList>
    </citation>
    <scope>NUCLEOTIDE SEQUENCE</scope>
</reference>
<dbReference type="GO" id="GO:0003824">
    <property type="term" value="F:catalytic activity"/>
    <property type="evidence" value="ECO:0007669"/>
    <property type="project" value="InterPro"/>
</dbReference>
<accession>A0A0W8E4C5</accession>
<dbReference type="InterPro" id="IPR001330">
    <property type="entry name" value="Prenyltrans"/>
</dbReference>